<keyword evidence="1" id="KW-0732">Signal</keyword>
<name>A0ABP4ENV2_9ACTN</name>
<evidence type="ECO:0008006" key="4">
    <source>
        <dbReference type="Google" id="ProtNLM"/>
    </source>
</evidence>
<reference evidence="3" key="1">
    <citation type="journal article" date="2019" name="Int. J. Syst. Evol. Microbiol.">
        <title>The Global Catalogue of Microorganisms (GCM) 10K type strain sequencing project: providing services to taxonomists for standard genome sequencing and annotation.</title>
        <authorList>
            <consortium name="The Broad Institute Genomics Platform"/>
            <consortium name="The Broad Institute Genome Sequencing Center for Infectious Disease"/>
            <person name="Wu L."/>
            <person name="Ma J."/>
        </authorList>
    </citation>
    <scope>NUCLEOTIDE SEQUENCE [LARGE SCALE GENOMIC DNA]</scope>
    <source>
        <strain evidence="3">JCM 13008</strain>
    </source>
</reference>
<feature type="signal peptide" evidence="1">
    <location>
        <begin position="1"/>
        <end position="24"/>
    </location>
</feature>
<feature type="chain" id="PRO_5047201039" description="DUF3515 domain-containing protein" evidence="1">
    <location>
        <begin position="25"/>
        <end position="166"/>
    </location>
</feature>
<evidence type="ECO:0000313" key="3">
    <source>
        <dbReference type="Proteomes" id="UP001501581"/>
    </source>
</evidence>
<evidence type="ECO:0000256" key="1">
    <source>
        <dbReference type="SAM" id="SignalP"/>
    </source>
</evidence>
<organism evidence="2 3">
    <name type="scientific">Nocardioides dubius</name>
    <dbReference type="NCBI Taxonomy" id="317019"/>
    <lineage>
        <taxon>Bacteria</taxon>
        <taxon>Bacillati</taxon>
        <taxon>Actinomycetota</taxon>
        <taxon>Actinomycetes</taxon>
        <taxon>Propionibacteriales</taxon>
        <taxon>Nocardioidaceae</taxon>
        <taxon>Nocardioides</taxon>
    </lineage>
</organism>
<evidence type="ECO:0000313" key="2">
    <source>
        <dbReference type="EMBL" id="GAA1114132.1"/>
    </source>
</evidence>
<dbReference type="PROSITE" id="PS51257">
    <property type="entry name" value="PROKAR_LIPOPROTEIN"/>
    <property type="match status" value="1"/>
</dbReference>
<proteinExistence type="predicted"/>
<accession>A0ABP4ENV2</accession>
<dbReference type="EMBL" id="BAAALG010000017">
    <property type="protein sequence ID" value="GAA1114132.1"/>
    <property type="molecule type" value="Genomic_DNA"/>
</dbReference>
<comment type="caution">
    <text evidence="2">The sequence shown here is derived from an EMBL/GenBank/DDBJ whole genome shotgun (WGS) entry which is preliminary data.</text>
</comment>
<protein>
    <recommendedName>
        <fullName evidence="4">DUF3515 domain-containing protein</fullName>
    </recommendedName>
</protein>
<dbReference type="Proteomes" id="UP001501581">
    <property type="component" value="Unassembled WGS sequence"/>
</dbReference>
<dbReference type="InterPro" id="IPR021903">
    <property type="entry name" value="DUF3515"/>
</dbReference>
<dbReference type="RefSeq" id="WP_343996745.1">
    <property type="nucleotide sequence ID" value="NZ_BAAALG010000017.1"/>
</dbReference>
<dbReference type="Pfam" id="PF12028">
    <property type="entry name" value="DUF3515"/>
    <property type="match status" value="1"/>
</dbReference>
<sequence>MTLRPTGARSTARALLPAALLSLAALTACSGAVDVDSPDPDAADTRACRALLDALPDTLEGEEERETDPGDALARAWGDPATIVTCGVGMPSGFDDFSACDEVNGVGWYIDPDEAGDASADLSMTTIGMSPTVRIDMPAERRPPAGVLSEVSTAALAHLKQVKRCV</sequence>
<gene>
    <name evidence="2" type="ORF">GCM10009668_40550</name>
</gene>
<keyword evidence="3" id="KW-1185">Reference proteome</keyword>